<dbReference type="GO" id="GO:0022857">
    <property type="term" value="F:transmembrane transporter activity"/>
    <property type="evidence" value="ECO:0007669"/>
    <property type="project" value="InterPro"/>
</dbReference>
<feature type="transmembrane region" description="Helical" evidence="6">
    <location>
        <begin position="291"/>
        <end position="315"/>
    </location>
</feature>
<keyword evidence="3 6" id="KW-1133">Transmembrane helix</keyword>
<evidence type="ECO:0000313" key="9">
    <source>
        <dbReference type="Proteomes" id="UP000249363"/>
    </source>
</evidence>
<feature type="transmembrane region" description="Helical" evidence="6">
    <location>
        <begin position="104"/>
        <end position="124"/>
    </location>
</feature>
<reference evidence="8 9" key="1">
    <citation type="journal article" date="2017" name="Biotechnol. Biofuels">
        <title>Differential beta-glucosidase expression as a function of carbon source availability in Talaromyces amestolkiae: a genomic and proteomic approach.</title>
        <authorList>
            <person name="de Eugenio L.I."/>
            <person name="Mendez-Liter J.A."/>
            <person name="Nieto-Dominguez M."/>
            <person name="Alonso L."/>
            <person name="Gil-Munoz J."/>
            <person name="Barriuso J."/>
            <person name="Prieto A."/>
            <person name="Martinez M.J."/>
        </authorList>
    </citation>
    <scope>NUCLEOTIDE SEQUENCE [LARGE SCALE GENOMIC DNA]</scope>
    <source>
        <strain evidence="8 9">CIB</strain>
    </source>
</reference>
<organism evidence="8 9">
    <name type="scientific">Talaromyces amestolkiae</name>
    <dbReference type="NCBI Taxonomy" id="1196081"/>
    <lineage>
        <taxon>Eukaryota</taxon>
        <taxon>Fungi</taxon>
        <taxon>Dikarya</taxon>
        <taxon>Ascomycota</taxon>
        <taxon>Pezizomycotina</taxon>
        <taxon>Eurotiomycetes</taxon>
        <taxon>Eurotiomycetidae</taxon>
        <taxon>Eurotiales</taxon>
        <taxon>Trichocomaceae</taxon>
        <taxon>Talaromyces</taxon>
        <taxon>Talaromyces sect. Talaromyces</taxon>
    </lineage>
</organism>
<dbReference type="PROSITE" id="PS50850">
    <property type="entry name" value="MFS"/>
    <property type="match status" value="1"/>
</dbReference>
<feature type="transmembrane region" description="Helical" evidence="6">
    <location>
        <begin position="189"/>
        <end position="209"/>
    </location>
</feature>
<feature type="transmembrane region" description="Helical" evidence="6">
    <location>
        <begin position="64"/>
        <end position="84"/>
    </location>
</feature>
<name>A0A364KXV9_TALAM</name>
<feature type="transmembrane region" description="Helical" evidence="6">
    <location>
        <begin position="161"/>
        <end position="182"/>
    </location>
</feature>
<evidence type="ECO:0000259" key="7">
    <source>
        <dbReference type="PROSITE" id="PS50850"/>
    </source>
</evidence>
<feature type="domain" description="Major facilitator superfamily (MFS) profile" evidence="7">
    <location>
        <begin position="66"/>
        <end position="395"/>
    </location>
</feature>
<dbReference type="PANTHER" id="PTHR23502">
    <property type="entry name" value="MAJOR FACILITATOR SUPERFAMILY"/>
    <property type="match status" value="1"/>
</dbReference>
<evidence type="ECO:0000256" key="1">
    <source>
        <dbReference type="ARBA" id="ARBA00004141"/>
    </source>
</evidence>
<dbReference type="Proteomes" id="UP000249363">
    <property type="component" value="Unassembled WGS sequence"/>
</dbReference>
<keyword evidence="4 6" id="KW-0472">Membrane</keyword>
<dbReference type="InterPro" id="IPR011701">
    <property type="entry name" value="MFS"/>
</dbReference>
<feature type="region of interest" description="Disordered" evidence="5">
    <location>
        <begin position="1"/>
        <end position="43"/>
    </location>
</feature>
<keyword evidence="2 6" id="KW-0812">Transmembrane</keyword>
<dbReference type="Gene3D" id="1.20.1250.20">
    <property type="entry name" value="MFS general substrate transporter like domains"/>
    <property type="match status" value="1"/>
</dbReference>
<keyword evidence="9" id="KW-1185">Reference proteome</keyword>
<gene>
    <name evidence="8" type="ORF">BHQ10_004381</name>
</gene>
<dbReference type="GeneID" id="63793597"/>
<dbReference type="OrthoDB" id="9986881at2759"/>
<dbReference type="Pfam" id="PF07690">
    <property type="entry name" value="MFS_1"/>
    <property type="match status" value="1"/>
</dbReference>
<dbReference type="InterPro" id="IPR036259">
    <property type="entry name" value="MFS_trans_sf"/>
</dbReference>
<dbReference type="SUPFAM" id="SSF103473">
    <property type="entry name" value="MFS general substrate transporter"/>
    <property type="match status" value="1"/>
</dbReference>
<proteinExistence type="predicted"/>
<evidence type="ECO:0000256" key="3">
    <source>
        <dbReference type="ARBA" id="ARBA00022989"/>
    </source>
</evidence>
<comment type="subcellular location">
    <subcellularLocation>
        <location evidence="1">Membrane</location>
        <topology evidence="1">Multi-pass membrane protein</topology>
    </subcellularLocation>
</comment>
<dbReference type="AlphaFoldDB" id="A0A364KXV9"/>
<dbReference type="InterPro" id="IPR020846">
    <property type="entry name" value="MFS_dom"/>
</dbReference>
<evidence type="ECO:0000256" key="6">
    <source>
        <dbReference type="SAM" id="Phobius"/>
    </source>
</evidence>
<dbReference type="STRING" id="1196081.A0A364KXV9"/>
<accession>A0A364KXV9</accession>
<evidence type="ECO:0000256" key="4">
    <source>
        <dbReference type="ARBA" id="ARBA00023136"/>
    </source>
</evidence>
<evidence type="ECO:0000256" key="5">
    <source>
        <dbReference type="SAM" id="MobiDB-lite"/>
    </source>
</evidence>
<protein>
    <recommendedName>
        <fullName evidence="7">Major facilitator superfamily (MFS) profile domain-containing protein</fullName>
    </recommendedName>
</protein>
<sequence>MPTREPAAPHGGPSSKASADSEKSKIESLGQPPQSKPREAPGIVDFEGPTDPYLPMNWPFRKKVITTLLYGLTTCWVTFASSIYSSGLRSISDEFHVGNEVSSLGISSVLVGFGLGVLVWAPIGELYGRKWSALTPYFIAAVFAFGTATGKDIQTVVITRFFLGLFGSAPITNVGGVMADIWSPQVRGIALVSYGLCVIGGPTIGPVIGSALTSSYLGWRWTSYLTGILMMTQFTADVLMLDETFPPALLVHKARRLRLETNDWSFHAKHEEMDVSFKAIYEKHLVRPLRILCTPICLLITIYTSFVYGILYASLEGYTIEYQENRGWKPVVSSLPFLSLLVGMFCGAALNVWNNRYYVQRFKANGNRSDPEARLPPMMIGGIAFTGGMFLFGCK</sequence>
<feature type="transmembrane region" description="Helical" evidence="6">
    <location>
        <begin position="375"/>
        <end position="393"/>
    </location>
</feature>
<evidence type="ECO:0000256" key="2">
    <source>
        <dbReference type="ARBA" id="ARBA00022692"/>
    </source>
</evidence>
<evidence type="ECO:0000313" key="8">
    <source>
        <dbReference type="EMBL" id="RAO68369.1"/>
    </source>
</evidence>
<dbReference type="RefSeq" id="XP_040732885.1">
    <property type="nucleotide sequence ID" value="XM_040876740.1"/>
</dbReference>
<dbReference type="EMBL" id="MIKG01000007">
    <property type="protein sequence ID" value="RAO68369.1"/>
    <property type="molecule type" value="Genomic_DNA"/>
</dbReference>
<dbReference type="GO" id="GO:0005886">
    <property type="term" value="C:plasma membrane"/>
    <property type="evidence" value="ECO:0007669"/>
    <property type="project" value="TreeGrafter"/>
</dbReference>
<dbReference type="PANTHER" id="PTHR23502:SF59">
    <property type="entry name" value="MULTIDRUG TRANSPORTER, PUTATIVE (AFU_ORTHOLOGUE AFUA_1G10370)-RELATED"/>
    <property type="match status" value="1"/>
</dbReference>
<feature type="transmembrane region" description="Helical" evidence="6">
    <location>
        <begin position="131"/>
        <end position="149"/>
    </location>
</feature>
<comment type="caution">
    <text evidence="8">The sequence shown here is derived from an EMBL/GenBank/DDBJ whole genome shotgun (WGS) entry which is preliminary data.</text>
</comment>
<feature type="transmembrane region" description="Helical" evidence="6">
    <location>
        <begin position="335"/>
        <end position="354"/>
    </location>
</feature>